<proteinExistence type="predicted"/>
<dbReference type="AlphaFoldDB" id="A0A4U3LYK9"/>
<comment type="caution">
    <text evidence="2">The sequence shown here is derived from an EMBL/GenBank/DDBJ whole genome shotgun (WGS) entry which is preliminary data.</text>
</comment>
<protein>
    <submittedName>
        <fullName evidence="2">Uncharacterized protein</fullName>
    </submittedName>
</protein>
<sequence>MRGIERSIVHYGETAIAFLENMQKADDRGSALGCISAVTLEEMFVTDYHRGDPSGDPATLGDHLPPRVPLVATSPEEGTTV</sequence>
<dbReference type="Proteomes" id="UP000308705">
    <property type="component" value="Unassembled WGS sequence"/>
</dbReference>
<organism evidence="2 3">
    <name type="scientific">Herbidospora galbida</name>
    <dbReference type="NCBI Taxonomy" id="2575442"/>
    <lineage>
        <taxon>Bacteria</taxon>
        <taxon>Bacillati</taxon>
        <taxon>Actinomycetota</taxon>
        <taxon>Actinomycetes</taxon>
        <taxon>Streptosporangiales</taxon>
        <taxon>Streptosporangiaceae</taxon>
        <taxon>Herbidospora</taxon>
    </lineage>
</organism>
<evidence type="ECO:0000313" key="3">
    <source>
        <dbReference type="Proteomes" id="UP000308705"/>
    </source>
</evidence>
<name>A0A4U3LYK9_9ACTN</name>
<accession>A0A4U3LYK9</accession>
<dbReference type="OrthoDB" id="5621159at2"/>
<evidence type="ECO:0000256" key="1">
    <source>
        <dbReference type="SAM" id="MobiDB-lite"/>
    </source>
</evidence>
<keyword evidence="3" id="KW-1185">Reference proteome</keyword>
<evidence type="ECO:0000313" key="2">
    <source>
        <dbReference type="EMBL" id="TKK81060.1"/>
    </source>
</evidence>
<reference evidence="2 3" key="1">
    <citation type="submission" date="2019-04" db="EMBL/GenBank/DDBJ databases">
        <title>Herbidospora sp. NEAU-GS14.nov., a novel actinomycete isolated from soil.</title>
        <authorList>
            <person name="Han L."/>
        </authorList>
    </citation>
    <scope>NUCLEOTIDE SEQUENCE [LARGE SCALE GENOMIC DNA]</scope>
    <source>
        <strain evidence="2 3">NEAU-GS14</strain>
    </source>
</reference>
<dbReference type="RefSeq" id="WP_137251213.1">
    <property type="nucleotide sequence ID" value="NZ_SZQA01000049.1"/>
</dbReference>
<dbReference type="EMBL" id="SZQA01000049">
    <property type="protein sequence ID" value="TKK81060.1"/>
    <property type="molecule type" value="Genomic_DNA"/>
</dbReference>
<gene>
    <name evidence="2" type="ORF">FDA94_34285</name>
</gene>
<feature type="region of interest" description="Disordered" evidence="1">
    <location>
        <begin position="49"/>
        <end position="81"/>
    </location>
</feature>